<dbReference type="Proteomes" id="UP001295684">
    <property type="component" value="Unassembled WGS sequence"/>
</dbReference>
<evidence type="ECO:0000313" key="3">
    <source>
        <dbReference type="Proteomes" id="UP001295684"/>
    </source>
</evidence>
<comment type="caution">
    <text evidence="2">The sequence shown here is derived from an EMBL/GenBank/DDBJ whole genome shotgun (WGS) entry which is preliminary data.</text>
</comment>
<name>A0AAD2DAS2_EUPCR</name>
<feature type="region of interest" description="Disordered" evidence="1">
    <location>
        <begin position="194"/>
        <end position="213"/>
    </location>
</feature>
<dbReference type="AlphaFoldDB" id="A0AAD2DAS2"/>
<reference evidence="2" key="1">
    <citation type="submission" date="2023-07" db="EMBL/GenBank/DDBJ databases">
        <authorList>
            <consortium name="AG Swart"/>
            <person name="Singh M."/>
            <person name="Singh A."/>
            <person name="Seah K."/>
            <person name="Emmerich C."/>
        </authorList>
    </citation>
    <scope>NUCLEOTIDE SEQUENCE</scope>
    <source>
        <strain evidence="2">DP1</strain>
    </source>
</reference>
<accession>A0AAD2DAS2</accession>
<feature type="region of interest" description="Disordered" evidence="1">
    <location>
        <begin position="1"/>
        <end position="25"/>
    </location>
</feature>
<organism evidence="2 3">
    <name type="scientific">Euplotes crassus</name>
    <dbReference type="NCBI Taxonomy" id="5936"/>
    <lineage>
        <taxon>Eukaryota</taxon>
        <taxon>Sar</taxon>
        <taxon>Alveolata</taxon>
        <taxon>Ciliophora</taxon>
        <taxon>Intramacronucleata</taxon>
        <taxon>Spirotrichea</taxon>
        <taxon>Hypotrichia</taxon>
        <taxon>Euplotida</taxon>
        <taxon>Euplotidae</taxon>
        <taxon>Moneuplotes</taxon>
    </lineage>
</organism>
<proteinExistence type="predicted"/>
<evidence type="ECO:0000313" key="2">
    <source>
        <dbReference type="EMBL" id="CAI2387382.1"/>
    </source>
</evidence>
<keyword evidence="3" id="KW-1185">Reference proteome</keyword>
<protein>
    <submittedName>
        <fullName evidence="2">Uncharacterized protein</fullName>
    </submittedName>
</protein>
<evidence type="ECO:0000256" key="1">
    <source>
        <dbReference type="SAM" id="MobiDB-lite"/>
    </source>
</evidence>
<gene>
    <name evidence="2" type="ORF">ECRASSUSDP1_LOCUS29014</name>
</gene>
<sequence>MDNNPMASKGQGNAPTSAPQLRPAGTNQVIRGDVQYTQKKWIELVFHKCKLFLKKMGSDTKADQILQKPYAFITQSITKIYNVEGKGLMKWLTDEFPLDGSSHDNITSCKEKFKVMLSLDIWIDKLAQWQVSGYKLEMPKREGVDSLRWNKILSEKLKQTLKATIAARRPTEPQPSRPAMCPQEEMYIKDKEPPKRKYCNMPKQTNRTMEDPDACRQLKQKKYSESHLEIQNESLISTEKASDNSSIVRIQKQPIQKPSIDMGELFNSIEALKKKVCDKLEDESNKNVIHLSQLNSNCICVTQCISYIEEINSRAPKIIQNCLNNVQKHGKGTLRYTPIKPEIYTSKIPLKKPQ</sequence>
<dbReference type="EMBL" id="CAMPGE010029893">
    <property type="protein sequence ID" value="CAI2387382.1"/>
    <property type="molecule type" value="Genomic_DNA"/>
</dbReference>